<feature type="repeat" description="TPR" evidence="1">
    <location>
        <begin position="264"/>
        <end position="297"/>
    </location>
</feature>
<evidence type="ECO:0008006" key="5">
    <source>
        <dbReference type="Google" id="ProtNLM"/>
    </source>
</evidence>
<sequence length="344" mass="39872">MAFILAKYVQKRFISSSYKVNKQDLHRLQAIVDESNFYKRLFRFSLHKNNFRSSLLYFFIFIFSMPLLGYVTSIILARLMVQMEYAEKISNTNILNLDEFGISFLEVERVFGEGSLNDLIHSKYAPKSKKLRALNVLSTNISPANLRIIKQTLSSTDDEIRMFGYAIIDKAEKRLAKNINKELEKLKAADSSHNLQDAAEAAKELAFLYWELLYTELSHESLNEEFLDQVEIYALISRRHYLILLDESVEENSQEQLEIINTLSKLHLLLGRVYMKNGAYEQALTEFTVAQELLENDASFVLPYMAEIYFLMGKYNIVASILSKLESLSINSTIHPILEQWKRA</sequence>
<dbReference type="AlphaFoldDB" id="A0A7M3V9A8"/>
<evidence type="ECO:0000256" key="2">
    <source>
        <dbReference type="SAM" id="Phobius"/>
    </source>
</evidence>
<dbReference type="EMBL" id="CP041165">
    <property type="protein sequence ID" value="QOP40341.1"/>
    <property type="molecule type" value="Genomic_DNA"/>
</dbReference>
<evidence type="ECO:0000256" key="1">
    <source>
        <dbReference type="PROSITE-ProRule" id="PRU00339"/>
    </source>
</evidence>
<feature type="transmembrane region" description="Helical" evidence="2">
    <location>
        <begin position="55"/>
        <end position="81"/>
    </location>
</feature>
<proteinExistence type="predicted"/>
<accession>A0A7M3V9A8</accession>
<organism evidence="3 4">
    <name type="scientific">Sulfurimonas marina</name>
    <dbReference type="NCBI Taxonomy" id="2590551"/>
    <lineage>
        <taxon>Bacteria</taxon>
        <taxon>Pseudomonadati</taxon>
        <taxon>Campylobacterota</taxon>
        <taxon>Epsilonproteobacteria</taxon>
        <taxon>Campylobacterales</taxon>
        <taxon>Sulfurimonadaceae</taxon>
        <taxon>Sulfurimonas</taxon>
    </lineage>
</organism>
<dbReference type="InterPro" id="IPR011990">
    <property type="entry name" value="TPR-like_helical_dom_sf"/>
</dbReference>
<evidence type="ECO:0000313" key="3">
    <source>
        <dbReference type="EMBL" id="QOP40341.1"/>
    </source>
</evidence>
<name>A0A7M3V9A8_9BACT</name>
<dbReference type="PROSITE" id="PS50005">
    <property type="entry name" value="TPR"/>
    <property type="match status" value="1"/>
</dbReference>
<dbReference type="SUPFAM" id="SSF48452">
    <property type="entry name" value="TPR-like"/>
    <property type="match status" value="1"/>
</dbReference>
<keyword evidence="1" id="KW-0802">TPR repeat</keyword>
<evidence type="ECO:0000313" key="4">
    <source>
        <dbReference type="Proteomes" id="UP000593910"/>
    </source>
</evidence>
<protein>
    <recommendedName>
        <fullName evidence="5">Tetratricopeptide repeat protein</fullName>
    </recommendedName>
</protein>
<gene>
    <name evidence="3" type="ORF">FJR03_00710</name>
</gene>
<keyword evidence="4" id="KW-1185">Reference proteome</keyword>
<keyword evidence="2" id="KW-1133">Transmembrane helix</keyword>
<dbReference type="RefSeq" id="WP_193113770.1">
    <property type="nucleotide sequence ID" value="NZ_CP041165.1"/>
</dbReference>
<reference evidence="3 4" key="1">
    <citation type="submission" date="2019-06" db="EMBL/GenBank/DDBJ databases">
        <title>Sulfurimonas gotlandica sp. nov., a chemoautotrophic and psychrotolerant epsilonproteobacterium isolated from a pelagic redoxcline, and an emended description of the genus Sulfurimonas.</title>
        <authorList>
            <person name="Wang S."/>
            <person name="Jiang L."/>
            <person name="Shao Z."/>
        </authorList>
    </citation>
    <scope>NUCLEOTIDE SEQUENCE [LARGE SCALE GENOMIC DNA]</scope>
    <source>
        <strain evidence="3 4">B2</strain>
    </source>
</reference>
<keyword evidence="2" id="KW-0472">Membrane</keyword>
<keyword evidence="2" id="KW-0812">Transmembrane</keyword>
<dbReference type="InterPro" id="IPR019734">
    <property type="entry name" value="TPR_rpt"/>
</dbReference>
<dbReference type="Gene3D" id="1.25.40.10">
    <property type="entry name" value="Tetratricopeptide repeat domain"/>
    <property type="match status" value="1"/>
</dbReference>
<dbReference type="Proteomes" id="UP000593910">
    <property type="component" value="Chromosome"/>
</dbReference>
<dbReference type="KEGG" id="smax:FJR03_00710"/>